<gene>
    <name evidence="3" type="ORF">PAPOLLO_LOCUS14050</name>
</gene>
<feature type="coiled-coil region" evidence="1">
    <location>
        <begin position="158"/>
        <end position="185"/>
    </location>
</feature>
<dbReference type="Proteomes" id="UP000691718">
    <property type="component" value="Unassembled WGS sequence"/>
</dbReference>
<evidence type="ECO:0000256" key="2">
    <source>
        <dbReference type="SAM" id="MobiDB-lite"/>
    </source>
</evidence>
<name>A0A8S3X669_PARAO</name>
<comment type="caution">
    <text evidence="3">The sequence shown here is derived from an EMBL/GenBank/DDBJ whole genome shotgun (WGS) entry which is preliminary data.</text>
</comment>
<feature type="region of interest" description="Disordered" evidence="2">
    <location>
        <begin position="39"/>
        <end position="66"/>
    </location>
</feature>
<sequence>MKSVTSPRNFSLNLQFADLITYPFTYGLFDATRTHNSKTLGIRTPTKSTRTEKSPPKTGSETSKVRRSIDDWEANIDSTPSMTSTTMQAGTAKTKQTVSASQNSKITHKVSVEVHTPPKQQYENRTMEAKACLTKGKFHLNASRNTKTEIKNSIVEALDRLYQLVKEAEIELKAKKSKGEKEKSEKVELETAIIDSTFSVVDSDLKTRIEEHAILLLETNKKDGRVERIDGKAKRNPRASDSANIRKCYCRQNHKNFPKT</sequence>
<dbReference type="OrthoDB" id="10022108at2759"/>
<reference evidence="3" key="1">
    <citation type="submission" date="2021-04" db="EMBL/GenBank/DDBJ databases">
        <authorList>
            <person name="Tunstrom K."/>
        </authorList>
    </citation>
    <scope>NUCLEOTIDE SEQUENCE</scope>
</reference>
<protein>
    <submittedName>
        <fullName evidence="3">(apollo) hypothetical protein</fullName>
    </submittedName>
</protein>
<organism evidence="3 4">
    <name type="scientific">Parnassius apollo</name>
    <name type="common">Apollo butterfly</name>
    <name type="synonym">Papilio apollo</name>
    <dbReference type="NCBI Taxonomy" id="110799"/>
    <lineage>
        <taxon>Eukaryota</taxon>
        <taxon>Metazoa</taxon>
        <taxon>Ecdysozoa</taxon>
        <taxon>Arthropoda</taxon>
        <taxon>Hexapoda</taxon>
        <taxon>Insecta</taxon>
        <taxon>Pterygota</taxon>
        <taxon>Neoptera</taxon>
        <taxon>Endopterygota</taxon>
        <taxon>Lepidoptera</taxon>
        <taxon>Glossata</taxon>
        <taxon>Ditrysia</taxon>
        <taxon>Papilionoidea</taxon>
        <taxon>Papilionidae</taxon>
        <taxon>Parnassiinae</taxon>
        <taxon>Parnassini</taxon>
        <taxon>Parnassius</taxon>
        <taxon>Parnassius</taxon>
    </lineage>
</organism>
<keyword evidence="4" id="KW-1185">Reference proteome</keyword>
<keyword evidence="1" id="KW-0175">Coiled coil</keyword>
<evidence type="ECO:0000313" key="4">
    <source>
        <dbReference type="Proteomes" id="UP000691718"/>
    </source>
</evidence>
<evidence type="ECO:0000256" key="1">
    <source>
        <dbReference type="SAM" id="Coils"/>
    </source>
</evidence>
<proteinExistence type="predicted"/>
<evidence type="ECO:0000313" key="3">
    <source>
        <dbReference type="EMBL" id="CAG5002347.1"/>
    </source>
</evidence>
<dbReference type="AlphaFoldDB" id="A0A8S3X669"/>
<accession>A0A8S3X669</accession>
<dbReference type="EMBL" id="CAJQZP010000951">
    <property type="protein sequence ID" value="CAG5002347.1"/>
    <property type="molecule type" value="Genomic_DNA"/>
</dbReference>